<feature type="compositionally biased region" description="Polar residues" evidence="4">
    <location>
        <begin position="529"/>
        <end position="538"/>
    </location>
</feature>
<dbReference type="PANTHER" id="PTHR11705">
    <property type="entry name" value="PROTEASE FAMILY M14 CARBOXYPEPTIDASE A,B"/>
    <property type="match status" value="1"/>
</dbReference>
<feature type="region of interest" description="Disordered" evidence="4">
    <location>
        <begin position="526"/>
        <end position="552"/>
    </location>
</feature>
<evidence type="ECO:0000256" key="2">
    <source>
        <dbReference type="ARBA" id="ARBA00005988"/>
    </source>
</evidence>
<dbReference type="Gene3D" id="3.40.630.10">
    <property type="entry name" value="Zn peptidases"/>
    <property type="match status" value="1"/>
</dbReference>
<evidence type="ECO:0000256" key="5">
    <source>
        <dbReference type="SAM" id="SignalP"/>
    </source>
</evidence>
<organism evidence="7 8">
    <name type="scientific">Tahibacter amnicola</name>
    <dbReference type="NCBI Taxonomy" id="2976241"/>
    <lineage>
        <taxon>Bacteria</taxon>
        <taxon>Pseudomonadati</taxon>
        <taxon>Pseudomonadota</taxon>
        <taxon>Gammaproteobacteria</taxon>
        <taxon>Lysobacterales</taxon>
        <taxon>Rhodanobacteraceae</taxon>
        <taxon>Tahibacter</taxon>
    </lineage>
</organism>
<keyword evidence="8" id="KW-1185">Reference proteome</keyword>
<dbReference type="EMBL" id="CP104694">
    <property type="protein sequence ID" value="UXI65905.1"/>
    <property type="molecule type" value="Genomic_DNA"/>
</dbReference>
<dbReference type="Pfam" id="PF00246">
    <property type="entry name" value="Peptidase_M14"/>
    <property type="match status" value="1"/>
</dbReference>
<gene>
    <name evidence="7" type="ORF">N4264_14175</name>
</gene>
<protein>
    <submittedName>
        <fullName evidence="7">M14 family zinc carboxypeptidase</fullName>
    </submittedName>
</protein>
<comment type="similarity">
    <text evidence="2 3">Belongs to the peptidase M14 family.</text>
</comment>
<feature type="chain" id="PRO_5046722226" evidence="5">
    <location>
        <begin position="21"/>
        <end position="552"/>
    </location>
</feature>
<dbReference type="PANTHER" id="PTHR11705:SF119">
    <property type="entry name" value="OS02G0119300 PROTEIN"/>
    <property type="match status" value="1"/>
</dbReference>
<sequence length="552" mass="60336">MRINFAALLLLCPAIVAAKAGPPSTSMPAGEGPWVVEAHFSSTTVLNRLLQRSAPWKVNRQAGVLTIEVENRADYRRLLDDGFTVAVDPELTAETYAPVAHDARQPEGIPGFLCYRTVEETYTRADQLVAQAPGIVELVDIGDSWRKTQNAAQGYDLKVLRLTNRSIAGPKPAHYLQGGLHAREYVTSETVTRYAEFLVSRYGIDPDVTWLLDSHEIHILLHANPDGRKIAEASSTRMQRKNRNENFCPTGGTTVGVDLNRNFPFDWGGAGSSSTACSDTYRGPTADSEVEAQAIIDYLRQIFPDQRDEQPGVDLTTPISLDAQGVYMDVHSNAARTWWPWGNVDDTLAPNANQLQTFGRKISYYNQYRPEQSNAGGAIGGATDDFTFGTLGVPAFTIELGGSSFFPDCMTYETTIAQRNIDGFYFASKVARRPYRLPGGPELVGATASPAVITSPVATTRLTVRADDTRYNNSAGTEPSQAITRVDVFLTPPGPTAPRLSARWQRRTAASIRPTKWPSGICPSICSPRASNWSTSRRSMPADKQGPSEPCS</sequence>
<dbReference type="SMART" id="SM00631">
    <property type="entry name" value="Zn_pept"/>
    <property type="match status" value="1"/>
</dbReference>
<dbReference type="GO" id="GO:0004180">
    <property type="term" value="F:carboxypeptidase activity"/>
    <property type="evidence" value="ECO:0007669"/>
    <property type="project" value="UniProtKB-KW"/>
</dbReference>
<keyword evidence="7" id="KW-0645">Protease</keyword>
<dbReference type="PRINTS" id="PR00765">
    <property type="entry name" value="CRBOXYPTASEA"/>
</dbReference>
<keyword evidence="7" id="KW-0121">Carboxypeptidase</keyword>
<evidence type="ECO:0000256" key="1">
    <source>
        <dbReference type="ARBA" id="ARBA00001947"/>
    </source>
</evidence>
<evidence type="ECO:0000313" key="7">
    <source>
        <dbReference type="EMBL" id="UXI65905.1"/>
    </source>
</evidence>
<evidence type="ECO:0000313" key="8">
    <source>
        <dbReference type="Proteomes" id="UP001064632"/>
    </source>
</evidence>
<dbReference type="InterPro" id="IPR000834">
    <property type="entry name" value="Peptidase_M14"/>
</dbReference>
<reference evidence="7" key="1">
    <citation type="submission" date="2022-09" db="EMBL/GenBank/DDBJ databases">
        <title>Tahibacter sp. nov., isolated from a fresh water.</title>
        <authorList>
            <person name="Baek J.H."/>
            <person name="Lee J.K."/>
            <person name="Kim J.M."/>
            <person name="Jeon C.O."/>
        </authorList>
    </citation>
    <scope>NUCLEOTIDE SEQUENCE</scope>
    <source>
        <strain evidence="7">W38</strain>
    </source>
</reference>
<keyword evidence="5" id="KW-0732">Signal</keyword>
<name>A0ABY6BC59_9GAMM</name>
<comment type="cofactor">
    <cofactor evidence="1">
        <name>Zn(2+)</name>
        <dbReference type="ChEBI" id="CHEBI:29105"/>
    </cofactor>
</comment>
<dbReference type="Proteomes" id="UP001064632">
    <property type="component" value="Chromosome"/>
</dbReference>
<dbReference type="RefSeq" id="WP_261692900.1">
    <property type="nucleotide sequence ID" value="NZ_CP104694.1"/>
</dbReference>
<evidence type="ECO:0000259" key="6">
    <source>
        <dbReference type="PROSITE" id="PS52035"/>
    </source>
</evidence>
<proteinExistence type="inferred from homology"/>
<evidence type="ECO:0000256" key="4">
    <source>
        <dbReference type="SAM" id="MobiDB-lite"/>
    </source>
</evidence>
<accession>A0ABY6BC59</accession>
<feature type="domain" description="Peptidase M14" evidence="6">
    <location>
        <begin position="114"/>
        <end position="430"/>
    </location>
</feature>
<feature type="active site" description="Proton donor/acceptor" evidence="3">
    <location>
        <position position="399"/>
    </location>
</feature>
<dbReference type="PROSITE" id="PS52035">
    <property type="entry name" value="PEPTIDASE_M14"/>
    <property type="match status" value="1"/>
</dbReference>
<evidence type="ECO:0000256" key="3">
    <source>
        <dbReference type="PROSITE-ProRule" id="PRU01379"/>
    </source>
</evidence>
<dbReference type="SUPFAM" id="SSF53187">
    <property type="entry name" value="Zn-dependent exopeptidases"/>
    <property type="match status" value="1"/>
</dbReference>
<feature type="signal peptide" evidence="5">
    <location>
        <begin position="1"/>
        <end position="20"/>
    </location>
</feature>
<keyword evidence="7" id="KW-0378">Hydrolase</keyword>